<dbReference type="PRINTS" id="PR00313">
    <property type="entry name" value="CABNDNGRPT"/>
</dbReference>
<dbReference type="InterPro" id="IPR024079">
    <property type="entry name" value="MetalloPept_cat_dom_sf"/>
</dbReference>
<gene>
    <name evidence="3" type="primary">prtC_1</name>
    <name evidence="3" type="ORF">TRM7615_04844</name>
</gene>
<keyword evidence="2" id="KW-0964">Secreted</keyword>
<dbReference type="SUPFAM" id="SSF51120">
    <property type="entry name" value="beta-Roll"/>
    <property type="match status" value="4"/>
</dbReference>
<evidence type="ECO:0000313" key="4">
    <source>
        <dbReference type="Proteomes" id="UP000244898"/>
    </source>
</evidence>
<dbReference type="Pfam" id="PF13385">
    <property type="entry name" value="Laminin_G_3"/>
    <property type="match status" value="1"/>
</dbReference>
<dbReference type="OrthoDB" id="8479154at2"/>
<dbReference type="InterPro" id="IPR001343">
    <property type="entry name" value="Hemolysn_Ca-bd"/>
</dbReference>
<dbReference type="SUPFAM" id="SSF55486">
    <property type="entry name" value="Metalloproteases ('zincins'), catalytic domain"/>
    <property type="match status" value="1"/>
</dbReference>
<dbReference type="AlphaFoldDB" id="A0A2R8CFU8"/>
<name>A0A2R8CFU8_9RHOB</name>
<proteinExistence type="predicted"/>
<dbReference type="RefSeq" id="WP_108792526.1">
    <property type="nucleotide sequence ID" value="NZ_ONZG01000019.1"/>
</dbReference>
<evidence type="ECO:0000256" key="2">
    <source>
        <dbReference type="ARBA" id="ARBA00022525"/>
    </source>
</evidence>
<dbReference type="InterPro" id="IPR050557">
    <property type="entry name" value="RTX_toxin/Mannuronan_C5-epim"/>
</dbReference>
<keyword evidence="3" id="KW-0378">Hydrolase</keyword>
<evidence type="ECO:0000313" key="3">
    <source>
        <dbReference type="EMBL" id="SPJ31301.1"/>
    </source>
</evidence>
<dbReference type="Gene3D" id="2.60.120.200">
    <property type="match status" value="1"/>
</dbReference>
<reference evidence="4" key="1">
    <citation type="submission" date="2018-03" db="EMBL/GenBank/DDBJ databases">
        <authorList>
            <person name="Rodrigo-Torres L."/>
            <person name="Arahal R. D."/>
            <person name="Lucena T."/>
        </authorList>
    </citation>
    <scope>NUCLEOTIDE SEQUENCE [LARGE SCALE GENOMIC DNA]</scope>
    <source>
        <strain evidence="4">CECT 7615</strain>
    </source>
</reference>
<dbReference type="InterPro" id="IPR018511">
    <property type="entry name" value="Hemolysin-typ_Ca-bd_CS"/>
</dbReference>
<keyword evidence="4" id="KW-1185">Reference proteome</keyword>
<dbReference type="InterPro" id="IPR013320">
    <property type="entry name" value="ConA-like_dom_sf"/>
</dbReference>
<dbReference type="SUPFAM" id="SSF49899">
    <property type="entry name" value="Concanavalin A-like lectins/glucanases"/>
    <property type="match status" value="1"/>
</dbReference>
<dbReference type="Gene3D" id="2.150.10.10">
    <property type="entry name" value="Serralysin-like metalloprotease, C-terminal"/>
    <property type="match status" value="3"/>
</dbReference>
<evidence type="ECO:0000256" key="1">
    <source>
        <dbReference type="ARBA" id="ARBA00004613"/>
    </source>
</evidence>
<dbReference type="PANTHER" id="PTHR38340">
    <property type="entry name" value="S-LAYER PROTEIN"/>
    <property type="match status" value="1"/>
</dbReference>
<dbReference type="EMBL" id="ONZG01000019">
    <property type="protein sequence ID" value="SPJ31301.1"/>
    <property type="molecule type" value="Genomic_DNA"/>
</dbReference>
<protein>
    <submittedName>
        <fullName evidence="3">Serralysin C</fullName>
        <ecNumber evidence="3">3.4.24.40</ecNumber>
    </submittedName>
</protein>
<dbReference type="Gene3D" id="3.40.390.10">
    <property type="entry name" value="Collagenase (Catalytic Domain)"/>
    <property type="match status" value="1"/>
</dbReference>
<dbReference type="PANTHER" id="PTHR38340:SF1">
    <property type="entry name" value="S-LAYER PROTEIN"/>
    <property type="match status" value="1"/>
</dbReference>
<dbReference type="InterPro" id="IPR011049">
    <property type="entry name" value="Serralysin-like_metalloprot_C"/>
</dbReference>
<dbReference type="Pfam" id="PF00353">
    <property type="entry name" value="HemolysinCabind"/>
    <property type="match status" value="6"/>
</dbReference>
<dbReference type="GO" id="GO:0005509">
    <property type="term" value="F:calcium ion binding"/>
    <property type="evidence" value="ECO:0007669"/>
    <property type="project" value="InterPro"/>
</dbReference>
<dbReference type="Proteomes" id="UP000244898">
    <property type="component" value="Unassembled WGS sequence"/>
</dbReference>
<dbReference type="GO" id="GO:0008237">
    <property type="term" value="F:metallopeptidase activity"/>
    <property type="evidence" value="ECO:0007669"/>
    <property type="project" value="InterPro"/>
</dbReference>
<dbReference type="PROSITE" id="PS00330">
    <property type="entry name" value="HEMOLYSIN_CALCIUM"/>
    <property type="match status" value="2"/>
</dbReference>
<organism evidence="3 4">
    <name type="scientific">Falsiruegeria mediterranea M17</name>
    <dbReference type="NCBI Taxonomy" id="1200281"/>
    <lineage>
        <taxon>Bacteria</taxon>
        <taxon>Pseudomonadati</taxon>
        <taxon>Pseudomonadota</taxon>
        <taxon>Alphaproteobacteria</taxon>
        <taxon>Rhodobacterales</taxon>
        <taxon>Roseobacteraceae</taxon>
        <taxon>Falsiruegeria</taxon>
    </lineage>
</organism>
<sequence>MAGASNLVAADNPLLASIVSTHVRQVPVTYSFMSAGDAVDKAEYPGGSDLTRAWTEAEKDSFRAMTQNFMAVSNISIVEQESPLGVDVRAQMVDDVPGGWAGYAGTGTTFVVGSARLGLLTHEFGHAMGLAHPFDTGFGSQALPGVLATNAPGDFGFNALPYSIMVYRTGGFPELPNVDVAIPQTLMALDIAALQVMYGANTNYRTGDDTYGTLEGLTTIWDAGGQDHIDFGSVLTDAVIDLRAATLQVEAGGLGRPSLMDTSTSARDVGGYTIAYGVTIEDATGGSGNDTLTGNAADNVLTGGMGNDTLVGGAGNDRLIGGPATPVTIPLAELNDATTSNRALEVNAYSEITPSITLDMVLRLDNGPADFYRIMSYMPTQSDGFRFDIQYFKPPQDYLAVLVRKEDGGSQALSVGVEAAELIDGKAHRLTLSRDATTGVVKVYLDGVSQAERIIDVGGAFAPGGKLVFGQSQGAWAPADSPRAAMPGAIGEIAVYNGVLSEAEIAAGSLTNLVPGADPRLISHWRPNPQTDSFDTLVGASALTTRNVTTIDAVAVTTDEDRLIGGAGDDTILGGDGNDMAVFDQHSDAITARQVAQGLQIISAEGTDLIGTDVESFEFSDQTLSYAQVTAWALSTVMGTSGNDVLNGTSGSERISSLDGYDWILPGIGNDTINGGEGRDMVSFINHPEVAGRTNLDFMLTLDMEAGTANLFGGEANTLTSIERITGSIFADQLRGSDGDDEIRGAGDYDWFIATTGNDTLDGGNGQDMITFLEWGGAGRATITDVFSATGAPPSGAQANGVLVDLANPANNTGLAAGLTMTSIERVTGSSYQDVFYGDNGSNDFRGLGGYDWFVGSAGGRERYFGGAGVDTVTYFQSTSGVAASLRNGAPVNGQETGYGSRGDAVRDLYFEIENLVGSNFDDHLTGNNGRNYLSGLDGDDFLFGYGGGDYFKGGAGNDTINGGAGSDFAIFDGNRGDYTITRSSATDVTVTGADGTDSLISVEYFQFDDETANIWQFAIA</sequence>
<comment type="subcellular location">
    <subcellularLocation>
        <location evidence="1">Secreted</location>
    </subcellularLocation>
</comment>
<accession>A0A2R8CFU8</accession>
<dbReference type="EC" id="3.4.24.40" evidence="3"/>
<dbReference type="GO" id="GO:0005615">
    <property type="term" value="C:extracellular space"/>
    <property type="evidence" value="ECO:0007669"/>
    <property type="project" value="InterPro"/>
</dbReference>